<dbReference type="EMBL" id="CACRSS010000002">
    <property type="protein sequence ID" value="VYS81756.1"/>
    <property type="molecule type" value="Genomic_DNA"/>
</dbReference>
<sequence length="51" mass="5687">MRVQQVVKRISVNVDNRGAGTHTVPPFRNKTCSECGAKNKMFTTFFATLKA</sequence>
<dbReference type="AlphaFoldDB" id="A0A6N2RLW7"/>
<accession>A0A6N2RLW7</accession>
<name>A0A6N2RLW7_9BACT</name>
<organism evidence="1">
    <name type="scientific">Akkermansia muciniphila</name>
    <dbReference type="NCBI Taxonomy" id="239935"/>
    <lineage>
        <taxon>Bacteria</taxon>
        <taxon>Pseudomonadati</taxon>
        <taxon>Verrucomicrobiota</taxon>
        <taxon>Verrucomicrobiia</taxon>
        <taxon>Verrucomicrobiales</taxon>
        <taxon>Akkermansiaceae</taxon>
        <taxon>Akkermansia</taxon>
    </lineage>
</organism>
<protein>
    <submittedName>
        <fullName evidence="1">Uncharacterized protein</fullName>
    </submittedName>
</protein>
<gene>
    <name evidence="1" type="ORF">AMLFYP55_01693</name>
</gene>
<proteinExistence type="predicted"/>
<reference evidence="1" key="1">
    <citation type="submission" date="2019-11" db="EMBL/GenBank/DDBJ databases">
        <authorList>
            <person name="Feng L."/>
        </authorList>
    </citation>
    <scope>NUCLEOTIDE SEQUENCE</scope>
    <source>
        <strain evidence="1">AMuciniphilaLFYP55</strain>
    </source>
</reference>
<evidence type="ECO:0000313" key="1">
    <source>
        <dbReference type="EMBL" id="VYS81756.1"/>
    </source>
</evidence>